<keyword evidence="2" id="KW-0812">Transmembrane</keyword>
<feature type="transmembrane region" description="Helical" evidence="2">
    <location>
        <begin position="456"/>
        <end position="478"/>
    </location>
</feature>
<dbReference type="Proteomes" id="UP000193144">
    <property type="component" value="Unassembled WGS sequence"/>
</dbReference>
<keyword evidence="2" id="KW-0472">Membrane</keyword>
<keyword evidence="2" id="KW-1133">Transmembrane helix</keyword>
<evidence type="ECO:0000256" key="1">
    <source>
        <dbReference type="SAM" id="MobiDB-lite"/>
    </source>
</evidence>
<dbReference type="AlphaFoldDB" id="A0A1Y1ZK86"/>
<dbReference type="InterPro" id="IPR021840">
    <property type="entry name" value="DUF3433"/>
</dbReference>
<keyword evidence="4" id="KW-1185">Reference proteome</keyword>
<feature type="transmembrane region" description="Helical" evidence="2">
    <location>
        <begin position="134"/>
        <end position="158"/>
    </location>
</feature>
<evidence type="ECO:0000313" key="3">
    <source>
        <dbReference type="EMBL" id="ORY10235.1"/>
    </source>
</evidence>
<protein>
    <submittedName>
        <fullName evidence="3">Uncharacterized protein</fullName>
    </submittedName>
</protein>
<sequence length="556" mass="60714">MTVATSNIGWIPWALRLPSLLGFVLIDLALVCCLIALCVRSSKDNGFATVNDQELTSLGINWNLGLLWTSLPVLVFRILALYWEWITSPISQRQPYVDLLKAGGAPAAKTVLLDYLAVPMLWRRWTAGQNRHFLVAACSFLTLVLSVGISTLSARLFAVKPVVTTSSIPVLFNTTFEASKIDSNVDWVPIFDTVSAVRVYYGEPLPWTDGEYAFQPYHVQGALGANTNVTASTKAYSAYLNCSVVSNFHLEFKDPTLYMTASDRGCDIDQSFGIAETQKVYFKTSAEISCSASAYYSRLVFTAATYSSSSPYKVDNVTVLSCITDYRTSTGNLDTTVRQSNPLSPSPPTVGPFNPSNIDETRPTLWRVFEQNILSPTTFNAHTLWSTSAFGTLVLYTAQKLGGSQYLTSSVLERAIPQVFSSIYLTVVTKQAFVPLAVPERSTGKVQQLTQRLFTVYWVACIVLVTLVVSLGVVLGAIAHVYSNPTVLAEEPAGLLAHAALLERSSHLQFAATSKEQGVTQVAKNGSKSGWKTSQWGVGRGERGEWVIGSTDGHAR</sequence>
<dbReference type="PANTHER" id="PTHR37544">
    <property type="entry name" value="SPRAY-RELATED"/>
    <property type="match status" value="1"/>
</dbReference>
<name>A0A1Y1ZK86_9PLEO</name>
<feature type="transmembrane region" description="Helical" evidence="2">
    <location>
        <begin position="60"/>
        <end position="83"/>
    </location>
</feature>
<dbReference type="OrthoDB" id="3522351at2759"/>
<feature type="transmembrane region" description="Helical" evidence="2">
    <location>
        <begin position="20"/>
        <end position="39"/>
    </location>
</feature>
<organism evidence="3 4">
    <name type="scientific">Clohesyomyces aquaticus</name>
    <dbReference type="NCBI Taxonomy" id="1231657"/>
    <lineage>
        <taxon>Eukaryota</taxon>
        <taxon>Fungi</taxon>
        <taxon>Dikarya</taxon>
        <taxon>Ascomycota</taxon>
        <taxon>Pezizomycotina</taxon>
        <taxon>Dothideomycetes</taxon>
        <taxon>Pleosporomycetidae</taxon>
        <taxon>Pleosporales</taxon>
        <taxon>Lindgomycetaceae</taxon>
        <taxon>Clohesyomyces</taxon>
    </lineage>
</organism>
<gene>
    <name evidence="3" type="ORF">BCR34DRAFT_485996</name>
</gene>
<dbReference type="EMBL" id="MCFA01000075">
    <property type="protein sequence ID" value="ORY10235.1"/>
    <property type="molecule type" value="Genomic_DNA"/>
</dbReference>
<comment type="caution">
    <text evidence="3">The sequence shown here is derived from an EMBL/GenBank/DDBJ whole genome shotgun (WGS) entry which is preliminary data.</text>
</comment>
<dbReference type="STRING" id="1231657.A0A1Y1ZK86"/>
<dbReference type="PANTHER" id="PTHR37544:SF3">
    <property type="entry name" value="SPRAY"/>
    <property type="match status" value="1"/>
</dbReference>
<feature type="compositionally biased region" description="Polar residues" evidence="1">
    <location>
        <begin position="334"/>
        <end position="343"/>
    </location>
</feature>
<evidence type="ECO:0000256" key="2">
    <source>
        <dbReference type="SAM" id="Phobius"/>
    </source>
</evidence>
<accession>A0A1Y1ZK86</accession>
<dbReference type="Pfam" id="PF11915">
    <property type="entry name" value="DUF3433"/>
    <property type="match status" value="1"/>
</dbReference>
<feature type="region of interest" description="Disordered" evidence="1">
    <location>
        <begin position="334"/>
        <end position="356"/>
    </location>
</feature>
<reference evidence="3 4" key="1">
    <citation type="submission" date="2016-07" db="EMBL/GenBank/DDBJ databases">
        <title>Pervasive Adenine N6-methylation of Active Genes in Fungi.</title>
        <authorList>
            <consortium name="DOE Joint Genome Institute"/>
            <person name="Mondo S.J."/>
            <person name="Dannebaum R.O."/>
            <person name="Kuo R.C."/>
            <person name="Labutti K."/>
            <person name="Haridas S."/>
            <person name="Kuo A."/>
            <person name="Salamov A."/>
            <person name="Ahrendt S.R."/>
            <person name="Lipzen A."/>
            <person name="Sullivan W."/>
            <person name="Andreopoulos W.B."/>
            <person name="Clum A."/>
            <person name="Lindquist E."/>
            <person name="Daum C."/>
            <person name="Ramamoorthy G.K."/>
            <person name="Gryganskyi A."/>
            <person name="Culley D."/>
            <person name="Magnuson J.K."/>
            <person name="James T.Y."/>
            <person name="O'Malley M.A."/>
            <person name="Stajich J.E."/>
            <person name="Spatafora J.W."/>
            <person name="Visel A."/>
            <person name="Grigoriev I.V."/>
        </authorList>
    </citation>
    <scope>NUCLEOTIDE SEQUENCE [LARGE SCALE GENOMIC DNA]</scope>
    <source>
        <strain evidence="3 4">CBS 115471</strain>
    </source>
</reference>
<evidence type="ECO:0000313" key="4">
    <source>
        <dbReference type="Proteomes" id="UP000193144"/>
    </source>
</evidence>
<proteinExistence type="predicted"/>